<accession>A0AA38YSY5</accession>
<dbReference type="AlphaFoldDB" id="A0AA38YSY5"/>
<comment type="caution">
    <text evidence="1">The sequence shown here is derived from an EMBL/GenBank/DDBJ whole genome shotgun (WGS) entry which is preliminary data.</text>
</comment>
<reference evidence="1 2" key="1">
    <citation type="journal article" date="2023" name="BMC Biotechnol.">
        <title>Vitis rotundifolia cv Carlos genome sequencing.</title>
        <authorList>
            <person name="Huff M."/>
            <person name="Hulse-Kemp A."/>
            <person name="Scheffler B."/>
            <person name="Youngblood R."/>
            <person name="Simpson S."/>
            <person name="Babiker E."/>
            <person name="Staton M."/>
        </authorList>
    </citation>
    <scope>NUCLEOTIDE SEQUENCE [LARGE SCALE GENOMIC DNA]</scope>
    <source>
        <tissue evidence="1">Leaf</tissue>
    </source>
</reference>
<proteinExistence type="predicted"/>
<evidence type="ECO:0000313" key="2">
    <source>
        <dbReference type="Proteomes" id="UP001168098"/>
    </source>
</evidence>
<protein>
    <submittedName>
        <fullName evidence="1">Uncharacterized protein</fullName>
    </submittedName>
</protein>
<keyword evidence="2" id="KW-1185">Reference proteome</keyword>
<gene>
    <name evidence="1" type="ORF">PVL29_024838</name>
</gene>
<organism evidence="1 2">
    <name type="scientific">Vitis rotundifolia</name>
    <name type="common">Muscadine grape</name>
    <dbReference type="NCBI Taxonomy" id="103349"/>
    <lineage>
        <taxon>Eukaryota</taxon>
        <taxon>Viridiplantae</taxon>
        <taxon>Streptophyta</taxon>
        <taxon>Embryophyta</taxon>
        <taxon>Tracheophyta</taxon>
        <taxon>Spermatophyta</taxon>
        <taxon>Magnoliopsida</taxon>
        <taxon>eudicotyledons</taxon>
        <taxon>Gunneridae</taxon>
        <taxon>Pentapetalae</taxon>
        <taxon>rosids</taxon>
        <taxon>Vitales</taxon>
        <taxon>Vitaceae</taxon>
        <taxon>Viteae</taxon>
        <taxon>Vitis</taxon>
    </lineage>
</organism>
<sequence>MELATRSLLVLSGGCSWRRRLMLAAATRLVAGAVRAGCRLVVGAVRELAARLAGGGAGRRRGSCGGDGRCGWCVRGGS</sequence>
<dbReference type="EMBL" id="JARBHA010000018">
    <property type="protein sequence ID" value="KAJ9676039.1"/>
    <property type="molecule type" value="Genomic_DNA"/>
</dbReference>
<name>A0AA38YSY5_VITRO</name>
<dbReference type="Proteomes" id="UP001168098">
    <property type="component" value="Unassembled WGS sequence"/>
</dbReference>
<evidence type="ECO:0000313" key="1">
    <source>
        <dbReference type="EMBL" id="KAJ9676039.1"/>
    </source>
</evidence>